<feature type="region of interest" description="Disordered" evidence="1">
    <location>
        <begin position="66"/>
        <end position="191"/>
    </location>
</feature>
<evidence type="ECO:0000256" key="1">
    <source>
        <dbReference type="SAM" id="MobiDB-lite"/>
    </source>
</evidence>
<reference evidence="2" key="1">
    <citation type="submission" date="2014-12" db="EMBL/GenBank/DDBJ databases">
        <title>Insight into the proteome of Arion vulgaris.</title>
        <authorList>
            <person name="Aradska J."/>
            <person name="Bulat T."/>
            <person name="Smidak R."/>
            <person name="Sarate P."/>
            <person name="Gangsoo J."/>
            <person name="Sialana F."/>
            <person name="Bilban M."/>
            <person name="Lubec G."/>
        </authorList>
    </citation>
    <scope>NUCLEOTIDE SEQUENCE</scope>
    <source>
        <tissue evidence="2">Skin</tissue>
    </source>
</reference>
<dbReference type="EMBL" id="HACG01005203">
    <property type="protein sequence ID" value="CEK52068.1"/>
    <property type="molecule type" value="Transcribed_RNA"/>
</dbReference>
<feature type="compositionally biased region" description="Acidic residues" evidence="1">
    <location>
        <begin position="75"/>
        <end position="88"/>
    </location>
</feature>
<dbReference type="Pfam" id="PF07818">
    <property type="entry name" value="HCNGP"/>
    <property type="match status" value="1"/>
</dbReference>
<proteinExistence type="predicted"/>
<name>A0A0B6Y7J1_9EUPU</name>
<feature type="compositionally biased region" description="Basic and acidic residues" evidence="1">
    <location>
        <begin position="292"/>
        <end position="303"/>
    </location>
</feature>
<feature type="region of interest" description="Disordered" evidence="1">
    <location>
        <begin position="292"/>
        <end position="333"/>
    </location>
</feature>
<evidence type="ECO:0000313" key="2">
    <source>
        <dbReference type="EMBL" id="CEK52068.1"/>
    </source>
</evidence>
<feature type="compositionally biased region" description="Polar residues" evidence="1">
    <location>
        <begin position="1"/>
        <end position="14"/>
    </location>
</feature>
<dbReference type="GO" id="GO:0005634">
    <property type="term" value="C:nucleus"/>
    <property type="evidence" value="ECO:0007669"/>
    <property type="project" value="TreeGrafter"/>
</dbReference>
<dbReference type="PANTHER" id="PTHR13464">
    <property type="entry name" value="TRANSCRIPTIONAL REGULATOR PROTEIN HCNGP"/>
    <property type="match status" value="1"/>
</dbReference>
<organism evidence="2">
    <name type="scientific">Arion vulgaris</name>
    <dbReference type="NCBI Taxonomy" id="1028688"/>
    <lineage>
        <taxon>Eukaryota</taxon>
        <taxon>Metazoa</taxon>
        <taxon>Spiralia</taxon>
        <taxon>Lophotrochozoa</taxon>
        <taxon>Mollusca</taxon>
        <taxon>Gastropoda</taxon>
        <taxon>Heterobranchia</taxon>
        <taxon>Euthyneura</taxon>
        <taxon>Panpulmonata</taxon>
        <taxon>Eupulmonata</taxon>
        <taxon>Stylommatophora</taxon>
        <taxon>Helicina</taxon>
        <taxon>Arionoidea</taxon>
        <taxon>Arionidae</taxon>
        <taxon>Arion</taxon>
    </lineage>
</organism>
<feature type="compositionally biased region" description="Acidic residues" evidence="1">
    <location>
        <begin position="154"/>
        <end position="165"/>
    </location>
</feature>
<protein>
    <recommendedName>
        <fullName evidence="3">SAP30-binding protein</fullName>
    </recommendedName>
</protein>
<evidence type="ECO:0008006" key="3">
    <source>
        <dbReference type="Google" id="ProtNLM"/>
    </source>
</evidence>
<dbReference type="PANTHER" id="PTHR13464:SF0">
    <property type="entry name" value="SAP30-BINDING PROTEIN"/>
    <property type="match status" value="1"/>
</dbReference>
<sequence>MMRNDSASVISSLQMHYGDSDDEESEKRNTSSSDIVEELPFINSENDNPLSEIVKSPVAIEKYSYTSSFDKDEASENMNSEDIDDLDRETEITSGQLISDDEDGEHPHHRRHPQPDLEAIRRQAVIDAVKTASPSSQGSINPGKKAARLVSYGPDDDVDEDDSSDFEVKDFSEDSTTATPEHAVDASTLSRSVQNMASDKIKIPIEPIGKCSYQLQKKIDDMYERMRREGLDLNRAIQSKKNFRNPSIYEKLIDYCHIDEKGTNFPPEIYDPSIWGKDSFYDELDKVQRKEMERREKEKKTKIEFLVGTKKPATSADGAMGPSDEKKRKTKWDAQPAAMIHVSKLPSANQNPGVVNLTAMATGTKATVISAVGSLSKKPSSGK</sequence>
<gene>
    <name evidence="2" type="primary">ORF15382</name>
</gene>
<accession>A0A0B6Y7J1</accession>
<dbReference type="AlphaFoldDB" id="A0A0B6Y7J1"/>
<dbReference type="InterPro" id="IPR012479">
    <property type="entry name" value="SAP30BP"/>
</dbReference>
<feature type="region of interest" description="Disordered" evidence="1">
    <location>
        <begin position="1"/>
        <end position="50"/>
    </location>
</feature>
<dbReference type="GO" id="GO:0006355">
    <property type="term" value="P:regulation of DNA-templated transcription"/>
    <property type="evidence" value="ECO:0007669"/>
    <property type="project" value="InterPro"/>
</dbReference>